<dbReference type="Pfam" id="PF00027">
    <property type="entry name" value="cNMP_binding"/>
    <property type="match status" value="1"/>
</dbReference>
<sequence length="468" mass="51117">MIRQVPIFAELNEAEASELWHAGERVNVAPGEVFIREGEQGGSLYIILVGAVEVTKQDGEHEVTLATRGPGEFLGEMSLLEQAARTASVRATEPSELLAIGSEAFRQLLARRPEAAATLLRTVTSRLRSTEASLVQSDKLAALGTLAAGLAHELNNPAAAIQRSTGYLSEAFEGWRRRTVELSMLAMTQEERQGLAELERSIADCRATRCSDAEARRIESRLSQRLEALGIAEPWEIAPAMAAYGWSVERLEPVLAIFAAAHVDPVLQWLGRGLAAQQLMEEIEVASKAISSIVRSVKSYAYLDQAPVQDVDIAMSLDDTLMILNHKLKQGVAVTRMYEPALPRIEAYAGELNQVWTNLIDNAVQAMGGEGRLEVGAKRLGDEVEVLIADSGPGIPEEVGRRIFEPFFTTKAQGVGTGLGLHIAHNIVVNRHRGRISFTSRPGRTEFRIVLPLRLGHPATPEKTYVVR</sequence>
<dbReference type="Gene3D" id="2.60.120.10">
    <property type="entry name" value="Jelly Rolls"/>
    <property type="match status" value="1"/>
</dbReference>
<dbReference type="Gene3D" id="1.10.287.130">
    <property type="match status" value="1"/>
</dbReference>
<dbReference type="InterPro" id="IPR004358">
    <property type="entry name" value="Sig_transdc_His_kin-like_C"/>
</dbReference>
<evidence type="ECO:0000259" key="4">
    <source>
        <dbReference type="PROSITE" id="PS50109"/>
    </source>
</evidence>
<dbReference type="PROSITE" id="PS00889">
    <property type="entry name" value="CNMP_BINDING_2"/>
    <property type="match status" value="1"/>
</dbReference>
<name>A0A1E5XWP3_9HYPH</name>
<comment type="catalytic activity">
    <reaction evidence="1">
        <text>ATP + protein L-histidine = ADP + protein N-phospho-L-histidine.</text>
        <dbReference type="EC" id="2.7.13.3"/>
    </reaction>
</comment>
<gene>
    <name evidence="5" type="ORF">VW23_008840</name>
</gene>
<dbReference type="SUPFAM" id="SSF51206">
    <property type="entry name" value="cAMP-binding domain-like"/>
    <property type="match status" value="1"/>
</dbReference>
<dbReference type="InterPro" id="IPR003594">
    <property type="entry name" value="HATPase_dom"/>
</dbReference>
<dbReference type="SMART" id="SM00100">
    <property type="entry name" value="cNMP"/>
    <property type="match status" value="1"/>
</dbReference>
<proteinExistence type="predicted"/>
<dbReference type="Proteomes" id="UP000095463">
    <property type="component" value="Unassembled WGS sequence"/>
</dbReference>
<dbReference type="EC" id="2.7.13.3" evidence="2"/>
<evidence type="ECO:0000256" key="2">
    <source>
        <dbReference type="ARBA" id="ARBA00012438"/>
    </source>
</evidence>
<dbReference type="EMBL" id="LAJE02000044">
    <property type="protein sequence ID" value="OEO32992.1"/>
    <property type="molecule type" value="Genomic_DNA"/>
</dbReference>
<dbReference type="InterPro" id="IPR014710">
    <property type="entry name" value="RmlC-like_jellyroll"/>
</dbReference>
<accession>A0A1E5XWP3</accession>
<dbReference type="InterPro" id="IPR018490">
    <property type="entry name" value="cNMP-bd_dom_sf"/>
</dbReference>
<dbReference type="InterPro" id="IPR000595">
    <property type="entry name" value="cNMP-bd_dom"/>
</dbReference>
<evidence type="ECO:0000313" key="6">
    <source>
        <dbReference type="Proteomes" id="UP000095463"/>
    </source>
</evidence>
<dbReference type="Gene3D" id="3.30.565.10">
    <property type="entry name" value="Histidine kinase-like ATPase, C-terminal domain"/>
    <property type="match status" value="1"/>
</dbReference>
<dbReference type="SUPFAM" id="SSF55874">
    <property type="entry name" value="ATPase domain of HSP90 chaperone/DNA topoisomerase II/histidine kinase"/>
    <property type="match status" value="1"/>
</dbReference>
<keyword evidence="6" id="KW-1185">Reference proteome</keyword>
<reference evidence="5 6" key="1">
    <citation type="journal article" date="2015" name="Genome Announc.">
        <title>Genome Assemblies of Three Soil-Associated Devosia species: D. insulae, D. limi, and D. soli.</title>
        <authorList>
            <person name="Hassan Y.I."/>
            <person name="Lepp D."/>
            <person name="Zhou T."/>
        </authorList>
    </citation>
    <scope>NUCLEOTIDE SEQUENCE [LARGE SCALE GENOMIC DNA]</scope>
    <source>
        <strain evidence="5 6">DS-56</strain>
    </source>
</reference>
<protein>
    <recommendedName>
        <fullName evidence="2">histidine kinase</fullName>
        <ecNumber evidence="2">2.7.13.3</ecNumber>
    </recommendedName>
</protein>
<dbReference type="InterPro" id="IPR005467">
    <property type="entry name" value="His_kinase_dom"/>
</dbReference>
<evidence type="ECO:0000259" key="3">
    <source>
        <dbReference type="PROSITE" id="PS50042"/>
    </source>
</evidence>
<dbReference type="PANTHER" id="PTHR43065">
    <property type="entry name" value="SENSOR HISTIDINE KINASE"/>
    <property type="match status" value="1"/>
</dbReference>
<comment type="caution">
    <text evidence="5">The sequence shown here is derived from an EMBL/GenBank/DDBJ whole genome shotgun (WGS) entry which is preliminary data.</text>
</comment>
<dbReference type="AlphaFoldDB" id="A0A1E5XWP3"/>
<dbReference type="CDD" id="cd00038">
    <property type="entry name" value="CAP_ED"/>
    <property type="match status" value="1"/>
</dbReference>
<dbReference type="PROSITE" id="PS50109">
    <property type="entry name" value="HIS_KIN"/>
    <property type="match status" value="1"/>
</dbReference>
<feature type="domain" description="Histidine kinase" evidence="4">
    <location>
        <begin position="245"/>
        <end position="455"/>
    </location>
</feature>
<evidence type="ECO:0000256" key="1">
    <source>
        <dbReference type="ARBA" id="ARBA00000085"/>
    </source>
</evidence>
<organism evidence="5 6">
    <name type="scientific">Devosia insulae DS-56</name>
    <dbReference type="NCBI Taxonomy" id="1116389"/>
    <lineage>
        <taxon>Bacteria</taxon>
        <taxon>Pseudomonadati</taxon>
        <taxon>Pseudomonadota</taxon>
        <taxon>Alphaproteobacteria</taxon>
        <taxon>Hyphomicrobiales</taxon>
        <taxon>Devosiaceae</taxon>
        <taxon>Devosia</taxon>
    </lineage>
</organism>
<dbReference type="GO" id="GO:0004673">
    <property type="term" value="F:protein histidine kinase activity"/>
    <property type="evidence" value="ECO:0007669"/>
    <property type="project" value="UniProtKB-EC"/>
</dbReference>
<dbReference type="SMART" id="SM00387">
    <property type="entry name" value="HATPase_c"/>
    <property type="match status" value="1"/>
</dbReference>
<dbReference type="PROSITE" id="PS50042">
    <property type="entry name" value="CNMP_BINDING_3"/>
    <property type="match status" value="1"/>
</dbReference>
<dbReference type="Pfam" id="PF02518">
    <property type="entry name" value="HATPase_c"/>
    <property type="match status" value="1"/>
</dbReference>
<dbReference type="PRINTS" id="PR00344">
    <property type="entry name" value="BCTRLSENSOR"/>
</dbReference>
<feature type="domain" description="Cyclic nucleotide-binding" evidence="3">
    <location>
        <begin position="7"/>
        <end position="126"/>
    </location>
</feature>
<dbReference type="PANTHER" id="PTHR43065:SF48">
    <property type="entry name" value="HISTIDINE KINASE"/>
    <property type="match status" value="1"/>
</dbReference>
<evidence type="ECO:0000313" key="5">
    <source>
        <dbReference type="EMBL" id="OEO32992.1"/>
    </source>
</evidence>
<dbReference type="InterPro" id="IPR018488">
    <property type="entry name" value="cNMP-bd_CS"/>
</dbReference>
<dbReference type="InterPro" id="IPR036890">
    <property type="entry name" value="HATPase_C_sf"/>
</dbReference>